<gene>
    <name evidence="11" type="ORF">BGE01nite_03610</name>
</gene>
<evidence type="ECO:0000313" key="11">
    <source>
        <dbReference type="EMBL" id="GEP41070.1"/>
    </source>
</evidence>
<dbReference type="RefSeq" id="WP_146848549.1">
    <property type="nucleotide sequence ID" value="NZ_BKAG01000002.1"/>
</dbReference>
<dbReference type="InterPro" id="IPR014001">
    <property type="entry name" value="Helicase_ATP-bd"/>
</dbReference>
<dbReference type="PROSITE" id="PS51192">
    <property type="entry name" value="HELICASE_ATP_BIND_1"/>
    <property type="match status" value="1"/>
</dbReference>
<evidence type="ECO:0000256" key="5">
    <source>
        <dbReference type="ARBA" id="ARBA00038437"/>
    </source>
</evidence>
<comment type="similarity">
    <text evidence="5 7">Belongs to the DEAD box helicase family.</text>
</comment>
<evidence type="ECO:0000259" key="8">
    <source>
        <dbReference type="PROSITE" id="PS51192"/>
    </source>
</evidence>
<dbReference type="OrthoDB" id="9805696at2"/>
<dbReference type="CDD" id="cd00268">
    <property type="entry name" value="DEADc"/>
    <property type="match status" value="1"/>
</dbReference>
<evidence type="ECO:0000313" key="12">
    <source>
        <dbReference type="Proteomes" id="UP000321577"/>
    </source>
</evidence>
<keyword evidence="3 7" id="KW-0347">Helicase</keyword>
<dbReference type="Pfam" id="PF00271">
    <property type="entry name" value="Helicase_C"/>
    <property type="match status" value="1"/>
</dbReference>
<protein>
    <submittedName>
        <fullName evidence="11">DEAD/DEAH box helicase</fullName>
    </submittedName>
</protein>
<dbReference type="SUPFAM" id="SSF52540">
    <property type="entry name" value="P-loop containing nucleoside triphosphate hydrolases"/>
    <property type="match status" value="1"/>
</dbReference>
<dbReference type="GO" id="GO:0003676">
    <property type="term" value="F:nucleic acid binding"/>
    <property type="evidence" value="ECO:0007669"/>
    <property type="project" value="InterPro"/>
</dbReference>
<dbReference type="InterPro" id="IPR044742">
    <property type="entry name" value="DEAD/DEAH_RhlB"/>
</dbReference>
<dbReference type="CDD" id="cd18787">
    <property type="entry name" value="SF2_C_DEAD"/>
    <property type="match status" value="1"/>
</dbReference>
<comment type="caution">
    <text evidence="11">The sequence shown here is derived from an EMBL/GenBank/DDBJ whole genome shotgun (WGS) entry which is preliminary data.</text>
</comment>
<dbReference type="EMBL" id="BKAG01000002">
    <property type="protein sequence ID" value="GEP41070.1"/>
    <property type="molecule type" value="Genomic_DNA"/>
</dbReference>
<dbReference type="GO" id="GO:0003724">
    <property type="term" value="F:RNA helicase activity"/>
    <property type="evidence" value="ECO:0007669"/>
    <property type="project" value="InterPro"/>
</dbReference>
<keyword evidence="4 7" id="KW-0067">ATP-binding</keyword>
<dbReference type="InterPro" id="IPR011545">
    <property type="entry name" value="DEAD/DEAH_box_helicase_dom"/>
</dbReference>
<evidence type="ECO:0000256" key="6">
    <source>
        <dbReference type="PROSITE-ProRule" id="PRU00552"/>
    </source>
</evidence>
<evidence type="ECO:0000259" key="9">
    <source>
        <dbReference type="PROSITE" id="PS51194"/>
    </source>
</evidence>
<dbReference type="SMART" id="SM00490">
    <property type="entry name" value="HELICc"/>
    <property type="match status" value="1"/>
</dbReference>
<dbReference type="Proteomes" id="UP000321577">
    <property type="component" value="Unassembled WGS sequence"/>
</dbReference>
<name>A0A512M2V7_9BACT</name>
<evidence type="ECO:0000256" key="1">
    <source>
        <dbReference type="ARBA" id="ARBA00022741"/>
    </source>
</evidence>
<dbReference type="InterPro" id="IPR027417">
    <property type="entry name" value="P-loop_NTPase"/>
</dbReference>
<dbReference type="GO" id="GO:0005829">
    <property type="term" value="C:cytosol"/>
    <property type="evidence" value="ECO:0007669"/>
    <property type="project" value="TreeGrafter"/>
</dbReference>
<dbReference type="Gene3D" id="3.40.50.300">
    <property type="entry name" value="P-loop containing nucleotide triphosphate hydrolases"/>
    <property type="match status" value="2"/>
</dbReference>
<evidence type="ECO:0000259" key="10">
    <source>
        <dbReference type="PROSITE" id="PS51195"/>
    </source>
</evidence>
<evidence type="ECO:0000256" key="2">
    <source>
        <dbReference type="ARBA" id="ARBA00022801"/>
    </source>
</evidence>
<feature type="domain" description="Helicase ATP-binding" evidence="8">
    <location>
        <begin position="36"/>
        <end position="207"/>
    </location>
</feature>
<dbReference type="GO" id="GO:0016787">
    <property type="term" value="F:hydrolase activity"/>
    <property type="evidence" value="ECO:0007669"/>
    <property type="project" value="UniProtKB-KW"/>
</dbReference>
<dbReference type="PROSITE" id="PS00039">
    <property type="entry name" value="DEAD_ATP_HELICASE"/>
    <property type="match status" value="1"/>
</dbReference>
<dbReference type="GO" id="GO:0005524">
    <property type="term" value="F:ATP binding"/>
    <property type="evidence" value="ECO:0007669"/>
    <property type="project" value="UniProtKB-KW"/>
</dbReference>
<proteinExistence type="inferred from homology"/>
<feature type="domain" description="DEAD-box RNA helicase Q" evidence="10">
    <location>
        <begin position="4"/>
        <end position="32"/>
    </location>
</feature>
<evidence type="ECO:0000256" key="7">
    <source>
        <dbReference type="RuleBase" id="RU000492"/>
    </source>
</evidence>
<organism evidence="11 12">
    <name type="scientific">Brevifollis gellanilyticus</name>
    <dbReference type="NCBI Taxonomy" id="748831"/>
    <lineage>
        <taxon>Bacteria</taxon>
        <taxon>Pseudomonadati</taxon>
        <taxon>Verrucomicrobiota</taxon>
        <taxon>Verrucomicrobiia</taxon>
        <taxon>Verrucomicrobiales</taxon>
        <taxon>Verrucomicrobiaceae</taxon>
    </lineage>
</organism>
<feature type="short sequence motif" description="Q motif" evidence="6">
    <location>
        <begin position="4"/>
        <end position="32"/>
    </location>
</feature>
<keyword evidence="2 7" id="KW-0378">Hydrolase</keyword>
<dbReference type="PANTHER" id="PTHR47959">
    <property type="entry name" value="ATP-DEPENDENT RNA HELICASE RHLE-RELATED"/>
    <property type="match status" value="1"/>
</dbReference>
<dbReference type="PANTHER" id="PTHR47959:SF13">
    <property type="entry name" value="ATP-DEPENDENT RNA HELICASE RHLE"/>
    <property type="match status" value="1"/>
</dbReference>
<dbReference type="PROSITE" id="PS51194">
    <property type="entry name" value="HELICASE_CTER"/>
    <property type="match status" value="1"/>
</dbReference>
<feature type="domain" description="Helicase C-terminal" evidence="9">
    <location>
        <begin position="219"/>
        <end position="373"/>
    </location>
</feature>
<accession>A0A512M2V7</accession>
<dbReference type="InterPro" id="IPR000629">
    <property type="entry name" value="RNA-helicase_DEAD-box_CS"/>
</dbReference>
<dbReference type="AlphaFoldDB" id="A0A512M2V7"/>
<dbReference type="SMART" id="SM00487">
    <property type="entry name" value="DEXDc"/>
    <property type="match status" value="1"/>
</dbReference>
<dbReference type="InterPro" id="IPR050079">
    <property type="entry name" value="DEAD_box_RNA_helicase"/>
</dbReference>
<reference evidence="11 12" key="1">
    <citation type="submission" date="2019-07" db="EMBL/GenBank/DDBJ databases">
        <title>Whole genome shotgun sequence of Brevifollis gellanilyticus NBRC 108608.</title>
        <authorList>
            <person name="Hosoyama A."/>
            <person name="Uohara A."/>
            <person name="Ohji S."/>
            <person name="Ichikawa N."/>
        </authorList>
    </citation>
    <scope>NUCLEOTIDE SEQUENCE [LARGE SCALE GENOMIC DNA]</scope>
    <source>
        <strain evidence="11 12">NBRC 108608</strain>
    </source>
</reference>
<dbReference type="InterPro" id="IPR014014">
    <property type="entry name" value="RNA_helicase_DEAD_Q_motif"/>
</dbReference>
<sequence length="373" mass="42092">MSLSPFKDLGVPEDMIRGLEELAITKPTEVQLKVIPFLLQNGGDLIAQAQTGTGKTAAFGLPLLSKMNPKHRDIQGLVLAPTRELAKQIGKQLFRFTKYTEKIFVEVLTGGDDMDRQIDNLRRPTHIVVATPGRLLDLIERDALTLEFVRYVVLDEADEMLSMGFKPQLLDILKLAAMRRSTWLFSATFPDAIQQLIKGCMSAQAHNIQIDQANVVNPDIDHRFALCKREDKTAFIASFLKRQRDARGLIFCRTKAGANELTQELLAMGIAADVIQGDLMQKERDKVMRAFKKQRVQFLVATDVAARGIDVEGLSFVIHHQLPDQLEYYTHRSGRTARAGKKGMSLALIHPKERPQLMQLERELGIRFREHRG</sequence>
<keyword evidence="1 7" id="KW-0547">Nucleotide-binding</keyword>
<dbReference type="Pfam" id="PF00270">
    <property type="entry name" value="DEAD"/>
    <property type="match status" value="1"/>
</dbReference>
<evidence type="ECO:0000256" key="3">
    <source>
        <dbReference type="ARBA" id="ARBA00022806"/>
    </source>
</evidence>
<dbReference type="PROSITE" id="PS51195">
    <property type="entry name" value="Q_MOTIF"/>
    <property type="match status" value="1"/>
</dbReference>
<keyword evidence="12" id="KW-1185">Reference proteome</keyword>
<evidence type="ECO:0000256" key="4">
    <source>
        <dbReference type="ARBA" id="ARBA00022840"/>
    </source>
</evidence>
<dbReference type="InterPro" id="IPR001650">
    <property type="entry name" value="Helicase_C-like"/>
</dbReference>